<evidence type="ECO:0000313" key="1">
    <source>
        <dbReference type="EMBL" id="KZS03072.1"/>
    </source>
</evidence>
<comment type="caution">
    <text evidence="1">The sequence shown here is derived from an EMBL/GenBank/DDBJ whole genome shotgun (WGS) entry which is preliminary data.</text>
</comment>
<dbReference type="Proteomes" id="UP000076858">
    <property type="component" value="Unassembled WGS sequence"/>
</dbReference>
<keyword evidence="2" id="KW-1185">Reference proteome</keyword>
<sequence length="117" mass="12973">MGIGELLIWASDRHVGENLGESLEHIYTRGTTKPARALLFVYRKGIQNSGGPQQKLNRGTGGGNSIKRNRLNIILCGFNRFIHFVFKVGMDGFIRSRLQRNLVGWTGMGIKKGTGSK</sequence>
<proteinExistence type="predicted"/>
<protein>
    <submittedName>
        <fullName evidence="1">Uncharacterized protein</fullName>
    </submittedName>
</protein>
<gene>
    <name evidence="1" type="ORF">APZ42_034321</name>
</gene>
<evidence type="ECO:0000313" key="2">
    <source>
        <dbReference type="Proteomes" id="UP000076858"/>
    </source>
</evidence>
<dbReference type="EMBL" id="LRGB01003372">
    <property type="protein sequence ID" value="KZS03072.1"/>
    <property type="molecule type" value="Genomic_DNA"/>
</dbReference>
<name>A0A164K9B1_9CRUS</name>
<accession>A0A164K9B1</accession>
<dbReference type="AlphaFoldDB" id="A0A164K9B1"/>
<reference evidence="1 2" key="1">
    <citation type="submission" date="2016-03" db="EMBL/GenBank/DDBJ databases">
        <title>EvidentialGene: Evidence-directed Construction of Genes on Genomes.</title>
        <authorList>
            <person name="Gilbert D.G."/>
            <person name="Choi J.-H."/>
            <person name="Mockaitis K."/>
            <person name="Colbourne J."/>
            <person name="Pfrender M."/>
        </authorList>
    </citation>
    <scope>NUCLEOTIDE SEQUENCE [LARGE SCALE GENOMIC DNA]</scope>
    <source>
        <strain evidence="1 2">Xinb3</strain>
        <tissue evidence="1">Complete organism</tissue>
    </source>
</reference>
<organism evidence="1 2">
    <name type="scientific">Daphnia magna</name>
    <dbReference type="NCBI Taxonomy" id="35525"/>
    <lineage>
        <taxon>Eukaryota</taxon>
        <taxon>Metazoa</taxon>
        <taxon>Ecdysozoa</taxon>
        <taxon>Arthropoda</taxon>
        <taxon>Crustacea</taxon>
        <taxon>Branchiopoda</taxon>
        <taxon>Diplostraca</taxon>
        <taxon>Cladocera</taxon>
        <taxon>Anomopoda</taxon>
        <taxon>Daphniidae</taxon>
        <taxon>Daphnia</taxon>
    </lineage>
</organism>